<reference evidence="2" key="1">
    <citation type="journal article" date="2005" name="Nature">
        <title>The map-based sequence of the rice genome.</title>
        <authorList>
            <consortium name="International rice genome sequencing project (IRGSP)"/>
            <person name="Matsumoto T."/>
            <person name="Wu J."/>
            <person name="Kanamori H."/>
            <person name="Katayose Y."/>
            <person name="Fujisawa M."/>
            <person name="Namiki N."/>
            <person name="Mizuno H."/>
            <person name="Yamamoto K."/>
            <person name="Antonio B.A."/>
            <person name="Baba T."/>
            <person name="Sakata K."/>
            <person name="Nagamura Y."/>
            <person name="Aoki H."/>
            <person name="Arikawa K."/>
            <person name="Arita K."/>
            <person name="Bito T."/>
            <person name="Chiden Y."/>
            <person name="Fujitsuka N."/>
            <person name="Fukunaka R."/>
            <person name="Hamada M."/>
            <person name="Harada C."/>
            <person name="Hayashi A."/>
            <person name="Hijishita S."/>
            <person name="Honda M."/>
            <person name="Hosokawa S."/>
            <person name="Ichikawa Y."/>
            <person name="Idonuma A."/>
            <person name="Iijima M."/>
            <person name="Ikeda M."/>
            <person name="Ikeno M."/>
            <person name="Ito K."/>
            <person name="Ito S."/>
            <person name="Ito T."/>
            <person name="Ito Y."/>
            <person name="Ito Y."/>
            <person name="Iwabuchi A."/>
            <person name="Kamiya K."/>
            <person name="Karasawa W."/>
            <person name="Kurita K."/>
            <person name="Katagiri S."/>
            <person name="Kikuta A."/>
            <person name="Kobayashi H."/>
            <person name="Kobayashi N."/>
            <person name="Machita K."/>
            <person name="Maehara T."/>
            <person name="Masukawa M."/>
            <person name="Mizubayashi T."/>
            <person name="Mukai Y."/>
            <person name="Nagasaki H."/>
            <person name="Nagata Y."/>
            <person name="Naito S."/>
            <person name="Nakashima M."/>
            <person name="Nakama Y."/>
            <person name="Nakamichi Y."/>
            <person name="Nakamura M."/>
            <person name="Meguro A."/>
            <person name="Negishi M."/>
            <person name="Ohta I."/>
            <person name="Ohta T."/>
            <person name="Okamoto M."/>
            <person name="Ono N."/>
            <person name="Saji S."/>
            <person name="Sakaguchi M."/>
            <person name="Sakai K."/>
            <person name="Shibata M."/>
            <person name="Shimokawa T."/>
            <person name="Song J."/>
            <person name="Takazaki Y."/>
            <person name="Terasawa K."/>
            <person name="Tsugane M."/>
            <person name="Tsuji K."/>
            <person name="Ueda S."/>
            <person name="Waki K."/>
            <person name="Yamagata H."/>
            <person name="Yamamoto M."/>
            <person name="Yamamoto S."/>
            <person name="Yamane H."/>
            <person name="Yoshiki S."/>
            <person name="Yoshihara R."/>
            <person name="Yukawa K."/>
            <person name="Zhong H."/>
            <person name="Yano M."/>
            <person name="Yuan Q."/>
            <person name="Ouyang S."/>
            <person name="Liu J."/>
            <person name="Jones K.M."/>
            <person name="Gansberger K."/>
            <person name="Moffat K."/>
            <person name="Hill J."/>
            <person name="Bera J."/>
            <person name="Fadrosh D."/>
            <person name="Jin S."/>
            <person name="Johri S."/>
            <person name="Kim M."/>
            <person name="Overton L."/>
            <person name="Reardon M."/>
            <person name="Tsitrin T."/>
            <person name="Vuong H."/>
            <person name="Weaver B."/>
            <person name="Ciecko A."/>
            <person name="Tallon L."/>
            <person name="Jackson J."/>
            <person name="Pai G."/>
            <person name="Aken S.V."/>
            <person name="Utterback T."/>
            <person name="Reidmuller S."/>
            <person name="Feldblyum T."/>
            <person name="Hsiao J."/>
            <person name="Zismann V."/>
            <person name="Iobst S."/>
            <person name="de Vazeille A.R."/>
            <person name="Buell C.R."/>
            <person name="Ying K."/>
            <person name="Li Y."/>
            <person name="Lu T."/>
            <person name="Huang Y."/>
            <person name="Zhao Q."/>
            <person name="Feng Q."/>
            <person name="Zhang L."/>
            <person name="Zhu J."/>
            <person name="Weng Q."/>
            <person name="Mu J."/>
            <person name="Lu Y."/>
            <person name="Fan D."/>
            <person name="Liu Y."/>
            <person name="Guan J."/>
            <person name="Zhang Y."/>
            <person name="Yu S."/>
            <person name="Liu X."/>
            <person name="Zhang Y."/>
            <person name="Hong G."/>
            <person name="Han B."/>
            <person name="Choisne N."/>
            <person name="Demange N."/>
            <person name="Orjeda G."/>
            <person name="Samain S."/>
            <person name="Cattolico L."/>
            <person name="Pelletier E."/>
            <person name="Couloux A."/>
            <person name="Segurens B."/>
            <person name="Wincker P."/>
            <person name="D'Hont A."/>
            <person name="Scarpelli C."/>
            <person name="Weissenbach J."/>
            <person name="Salanoubat M."/>
            <person name="Quetier F."/>
            <person name="Yu Y."/>
            <person name="Kim H.R."/>
            <person name="Rambo T."/>
            <person name="Currie J."/>
            <person name="Collura K."/>
            <person name="Luo M."/>
            <person name="Yang T."/>
            <person name="Ammiraju J.S.S."/>
            <person name="Engler F."/>
            <person name="Soderlund C."/>
            <person name="Wing R.A."/>
            <person name="Palmer L.E."/>
            <person name="de la Bastide M."/>
            <person name="Spiegel L."/>
            <person name="Nascimento L."/>
            <person name="Zutavern T."/>
            <person name="O'Shaughnessy A."/>
            <person name="Dike S."/>
            <person name="Dedhia N."/>
            <person name="Preston R."/>
            <person name="Balija V."/>
            <person name="McCombie W.R."/>
            <person name="Chow T."/>
            <person name="Chen H."/>
            <person name="Chung M."/>
            <person name="Chen C."/>
            <person name="Shaw J."/>
            <person name="Wu H."/>
            <person name="Hsiao K."/>
            <person name="Chao Y."/>
            <person name="Chu M."/>
            <person name="Cheng C."/>
            <person name="Hour A."/>
            <person name="Lee P."/>
            <person name="Lin S."/>
            <person name="Lin Y."/>
            <person name="Liou J."/>
            <person name="Liu S."/>
            <person name="Hsing Y."/>
            <person name="Raghuvanshi S."/>
            <person name="Mohanty A."/>
            <person name="Bharti A.K."/>
            <person name="Gaur A."/>
            <person name="Gupta V."/>
            <person name="Kumar D."/>
            <person name="Ravi V."/>
            <person name="Vij S."/>
            <person name="Kapur A."/>
            <person name="Khurana P."/>
            <person name="Khurana P."/>
            <person name="Khurana J.P."/>
            <person name="Tyagi A.K."/>
            <person name="Gaikwad K."/>
            <person name="Singh A."/>
            <person name="Dalal V."/>
            <person name="Srivastava S."/>
            <person name="Dixit A."/>
            <person name="Pal A.K."/>
            <person name="Ghazi I.A."/>
            <person name="Yadav M."/>
            <person name="Pandit A."/>
            <person name="Bhargava A."/>
            <person name="Sureshbabu K."/>
            <person name="Batra K."/>
            <person name="Sharma T.R."/>
            <person name="Mohapatra T."/>
            <person name="Singh N.K."/>
            <person name="Messing J."/>
            <person name="Nelson A.B."/>
            <person name="Fuks G."/>
            <person name="Kavchok S."/>
            <person name="Keizer G."/>
            <person name="Linton E."/>
            <person name="Llaca V."/>
            <person name="Song R."/>
            <person name="Tanyolac B."/>
            <person name="Young S."/>
            <person name="Ho-Il K."/>
            <person name="Hahn J.H."/>
            <person name="Sangsakoo G."/>
            <person name="Vanavichit A."/>
            <person name="de Mattos Luiz.A.T."/>
            <person name="Zimmer P.D."/>
            <person name="Malone G."/>
            <person name="Dellagostin O."/>
            <person name="de Oliveira A.C."/>
            <person name="Bevan M."/>
            <person name="Bancroft I."/>
            <person name="Minx P."/>
            <person name="Cordum H."/>
            <person name="Wilson R."/>
            <person name="Cheng Z."/>
            <person name="Jin W."/>
            <person name="Jiang J."/>
            <person name="Leong S.A."/>
            <person name="Iwama H."/>
            <person name="Gojobori T."/>
            <person name="Itoh T."/>
            <person name="Niimura Y."/>
            <person name="Fujii Y."/>
            <person name="Habara T."/>
            <person name="Sakai H."/>
            <person name="Sato Y."/>
            <person name="Wilson G."/>
            <person name="Kumar K."/>
            <person name="McCouch S."/>
            <person name="Juretic N."/>
            <person name="Hoen D."/>
            <person name="Wright S."/>
            <person name="Bruskiewich R."/>
            <person name="Bureau T."/>
            <person name="Miyao A."/>
            <person name="Hirochika H."/>
            <person name="Nishikawa T."/>
            <person name="Kadowaki K."/>
            <person name="Sugiura M."/>
            <person name="Burr B."/>
            <person name="Sasaki T."/>
        </authorList>
    </citation>
    <scope>NUCLEOTIDE SEQUENCE [LARGE SCALE GENOMIC DNA]</scope>
    <source>
        <strain evidence="2">cv. Nipponbare</strain>
    </source>
</reference>
<reference evidence="1 2" key="3">
    <citation type="journal article" date="2013" name="Rice">
        <title>Improvement of the Oryza sativa Nipponbare reference genome using next generation sequence and optical map data.</title>
        <authorList>
            <person name="Kawahara Y."/>
            <person name="de la Bastide M."/>
            <person name="Hamilton J.P."/>
            <person name="Kanamori H."/>
            <person name="McCombie W.R."/>
            <person name="Ouyang S."/>
            <person name="Schwartz D.C."/>
            <person name="Tanaka T."/>
            <person name="Wu J."/>
            <person name="Zhou S."/>
            <person name="Childs K.L."/>
            <person name="Davidson R.M."/>
            <person name="Lin H."/>
            <person name="Quesada-Ocampo L."/>
            <person name="Vaillancourt B."/>
            <person name="Sakai H."/>
            <person name="Lee S.S."/>
            <person name="Kim J."/>
            <person name="Numa H."/>
            <person name="Itoh T."/>
            <person name="Buell C.R."/>
            <person name="Matsumoto T."/>
        </authorList>
    </citation>
    <scope>NUCLEOTIDE SEQUENCE [LARGE SCALE GENOMIC DNA]</scope>
    <source>
        <strain evidence="2">cv. Nipponbare</strain>
    </source>
</reference>
<dbReference type="EMBL" id="AP014967">
    <property type="protein sequence ID" value="BAT12500.1"/>
    <property type="molecule type" value="Genomic_DNA"/>
</dbReference>
<evidence type="ECO:0000313" key="1">
    <source>
        <dbReference type="EMBL" id="BAT12500.1"/>
    </source>
</evidence>
<dbReference type="Gramene" id="Os11t0128932-00">
    <property type="protein sequence ID" value="Os11t0128932-00"/>
    <property type="gene ID" value="Os11g0128932"/>
</dbReference>
<proteinExistence type="predicted"/>
<dbReference type="AlphaFoldDB" id="A0A0P0XYB9"/>
<name>A0A0P0XYB9_ORYSJ</name>
<dbReference type="PaxDb" id="39947-A0A0P0XYB9"/>
<reference evidence="1 2" key="2">
    <citation type="journal article" date="2013" name="Plant Cell Physiol.">
        <title>Rice Annotation Project Database (RAP-DB): an integrative and interactive database for rice genomics.</title>
        <authorList>
            <person name="Sakai H."/>
            <person name="Lee S.S."/>
            <person name="Tanaka T."/>
            <person name="Numa H."/>
            <person name="Kim J."/>
            <person name="Kawahara Y."/>
            <person name="Wakimoto H."/>
            <person name="Yang C.C."/>
            <person name="Iwamoto M."/>
            <person name="Abe T."/>
            <person name="Yamada Y."/>
            <person name="Muto A."/>
            <person name="Inokuchi H."/>
            <person name="Ikemura T."/>
            <person name="Matsumoto T."/>
            <person name="Sasaki T."/>
            <person name="Itoh T."/>
        </authorList>
    </citation>
    <scope>NUCLEOTIDE SEQUENCE [LARGE SCALE GENOMIC DNA]</scope>
    <source>
        <strain evidence="2">cv. Nipponbare</strain>
    </source>
</reference>
<gene>
    <name evidence="1" type="ordered locus">Os11g0128932</name>
    <name evidence="1" type="ORF">OSNPB_110128932</name>
</gene>
<organism evidence="1 2">
    <name type="scientific">Oryza sativa subsp. japonica</name>
    <name type="common">Rice</name>
    <dbReference type="NCBI Taxonomy" id="39947"/>
    <lineage>
        <taxon>Eukaryota</taxon>
        <taxon>Viridiplantae</taxon>
        <taxon>Streptophyta</taxon>
        <taxon>Embryophyta</taxon>
        <taxon>Tracheophyta</taxon>
        <taxon>Spermatophyta</taxon>
        <taxon>Magnoliopsida</taxon>
        <taxon>Liliopsida</taxon>
        <taxon>Poales</taxon>
        <taxon>Poaceae</taxon>
        <taxon>BOP clade</taxon>
        <taxon>Oryzoideae</taxon>
        <taxon>Oryzeae</taxon>
        <taxon>Oryzinae</taxon>
        <taxon>Oryza</taxon>
        <taxon>Oryza sativa</taxon>
    </lineage>
</organism>
<sequence length="82" mass="9353">MYARLPRKKRKSTKNTNPIKKEVVTTLKMANLALLALLAPSSFATRTLKMYIQKSNSNHHLPTIDIKATNFVSENNSDYFLN</sequence>
<dbReference type="InParanoid" id="A0A0P0XYB9"/>
<evidence type="ECO:0000313" key="2">
    <source>
        <dbReference type="Proteomes" id="UP000059680"/>
    </source>
</evidence>
<dbReference type="Proteomes" id="UP000059680">
    <property type="component" value="Chromosome 11"/>
</dbReference>
<dbReference type="SMR" id="A0A0P0XYB9"/>
<accession>A0A0P0XYB9</accession>
<keyword evidence="2" id="KW-1185">Reference proteome</keyword>
<protein>
    <submittedName>
        <fullName evidence="1">Os11g0128932 protein</fullName>
    </submittedName>
</protein>